<accession>A0A6P1YCE4</accession>
<dbReference type="Proteomes" id="UP000464452">
    <property type="component" value="Chromosome"/>
</dbReference>
<dbReference type="KEGG" id="cazo:G3A45_06600"/>
<dbReference type="Pfam" id="PF02585">
    <property type="entry name" value="PIG-L"/>
    <property type="match status" value="1"/>
</dbReference>
<dbReference type="EMBL" id="CP048617">
    <property type="protein sequence ID" value="QIB26989.1"/>
    <property type="molecule type" value="Genomic_DNA"/>
</dbReference>
<dbReference type="AlphaFoldDB" id="A0A6P1YCE4"/>
<name>A0A6P1YCE4_9FIRM</name>
<organism evidence="1 2">
    <name type="scientific">Caloranaerobacter azorensis</name>
    <dbReference type="NCBI Taxonomy" id="116090"/>
    <lineage>
        <taxon>Bacteria</taxon>
        <taxon>Bacillati</taxon>
        <taxon>Bacillota</taxon>
        <taxon>Tissierellia</taxon>
        <taxon>Tissierellales</taxon>
        <taxon>Thermohalobacteraceae</taxon>
        <taxon>Caloranaerobacter</taxon>
    </lineage>
</organism>
<dbReference type="InterPro" id="IPR003737">
    <property type="entry name" value="GlcNAc_PI_deacetylase-related"/>
</dbReference>
<dbReference type="RefSeq" id="WP_163234924.1">
    <property type="nucleotide sequence ID" value="NZ_CP048617.1"/>
</dbReference>
<dbReference type="Gene3D" id="3.40.50.10320">
    <property type="entry name" value="LmbE-like"/>
    <property type="match status" value="1"/>
</dbReference>
<protein>
    <submittedName>
        <fullName evidence="1">PIG-L family deacetylase</fullName>
    </submittedName>
</protein>
<reference evidence="1 2" key="1">
    <citation type="submission" date="2020-02" db="EMBL/GenBank/DDBJ databases">
        <title>Thermophilic hydrogen producing bacteria, Caloranaerobacter azorensis.</title>
        <authorList>
            <person name="Baek K."/>
        </authorList>
    </citation>
    <scope>NUCLEOTIDE SEQUENCE [LARGE SCALE GENOMIC DNA]</scope>
    <source>
        <strain evidence="1 2">T3-1</strain>
    </source>
</reference>
<evidence type="ECO:0000313" key="2">
    <source>
        <dbReference type="Proteomes" id="UP000464452"/>
    </source>
</evidence>
<proteinExistence type="predicted"/>
<dbReference type="SUPFAM" id="SSF102588">
    <property type="entry name" value="LmbE-like"/>
    <property type="match status" value="1"/>
</dbReference>
<dbReference type="InterPro" id="IPR024078">
    <property type="entry name" value="LmbE-like_dom_sf"/>
</dbReference>
<gene>
    <name evidence="1" type="ORF">G3A45_06600</name>
</gene>
<sequence length="116" mass="13340">MKKIIKQLLKYPIKIINSIYLYFYYKFSKKGEYEVKEIFNQPFQRVVVLAPHVDDEVIGVGAALLKHSRNGDEITCVYITDGSACSTDFSRDTIIAVRKGEAEKIKEFIGLKEIIF</sequence>
<evidence type="ECO:0000313" key="1">
    <source>
        <dbReference type="EMBL" id="QIB26989.1"/>
    </source>
</evidence>